<evidence type="ECO:0008006" key="2">
    <source>
        <dbReference type="Google" id="ProtNLM"/>
    </source>
</evidence>
<proteinExistence type="predicted"/>
<gene>
    <name evidence="1" type="ORF">ENV67_06030</name>
</gene>
<sequence>MRKRKSLREIYSYLKENEICIFNLDDFSRIFNLKKNYAALVIFRLKNEGYIKEFEKGKYVLEGSEDTLSIGCFSIRPSYISFKTALGYYKFLKNDDNEIYLATLKRKAPFRFRSHIIRYVFLKTHRFFGFTDEMVNKNYIKIALPEKAIIDSIMLPEYGPEIEDLIKILTDRKNELYIDRLVKYAIRMNDKSLVARLAFMLYLAGIDVDIDDKYLPKFYIKLVPDRERKGRWINRFKIIDNLEI</sequence>
<evidence type="ECO:0000313" key="1">
    <source>
        <dbReference type="EMBL" id="HGW92079.1"/>
    </source>
</evidence>
<organism evidence="1">
    <name type="scientific">candidate division WOR-3 bacterium</name>
    <dbReference type="NCBI Taxonomy" id="2052148"/>
    <lineage>
        <taxon>Bacteria</taxon>
        <taxon>Bacteria division WOR-3</taxon>
    </lineage>
</organism>
<protein>
    <recommendedName>
        <fullName evidence="2">AbiEi antitoxin C-terminal domain-containing protein</fullName>
    </recommendedName>
</protein>
<comment type="caution">
    <text evidence="1">The sequence shown here is derived from an EMBL/GenBank/DDBJ whole genome shotgun (WGS) entry which is preliminary data.</text>
</comment>
<dbReference type="AlphaFoldDB" id="A0A7C4U8E3"/>
<name>A0A7C4U8E3_UNCW3</name>
<accession>A0A7C4U8E3</accession>
<reference evidence="1" key="1">
    <citation type="journal article" date="2020" name="mSystems">
        <title>Genome- and Community-Level Interaction Insights into Carbon Utilization and Element Cycling Functions of Hydrothermarchaeota in Hydrothermal Sediment.</title>
        <authorList>
            <person name="Zhou Z."/>
            <person name="Liu Y."/>
            <person name="Xu W."/>
            <person name="Pan J."/>
            <person name="Luo Z.H."/>
            <person name="Li M."/>
        </authorList>
    </citation>
    <scope>NUCLEOTIDE SEQUENCE [LARGE SCALE GENOMIC DNA]</scope>
    <source>
        <strain evidence="1">SpSt-780</strain>
    </source>
</reference>
<dbReference type="EMBL" id="DTHG01000077">
    <property type="protein sequence ID" value="HGW92079.1"/>
    <property type="molecule type" value="Genomic_DNA"/>
</dbReference>